<keyword evidence="1" id="KW-0677">Repeat</keyword>
<feature type="repeat" description="ANK" evidence="3">
    <location>
        <begin position="48"/>
        <end position="82"/>
    </location>
</feature>
<name>A0AAW1TYQ1_9CUCU</name>
<evidence type="ECO:0000256" key="1">
    <source>
        <dbReference type="ARBA" id="ARBA00022737"/>
    </source>
</evidence>
<dbReference type="SMART" id="SM00248">
    <property type="entry name" value="ANK"/>
    <property type="match status" value="5"/>
</dbReference>
<evidence type="ECO:0000313" key="4">
    <source>
        <dbReference type="EMBL" id="KAK9873489.1"/>
    </source>
</evidence>
<dbReference type="Proteomes" id="UP001431783">
    <property type="component" value="Unassembled WGS sequence"/>
</dbReference>
<evidence type="ECO:0000313" key="5">
    <source>
        <dbReference type="Proteomes" id="UP001431783"/>
    </source>
</evidence>
<evidence type="ECO:0000256" key="3">
    <source>
        <dbReference type="PROSITE-ProRule" id="PRU00023"/>
    </source>
</evidence>
<reference evidence="4 5" key="1">
    <citation type="submission" date="2023-03" db="EMBL/GenBank/DDBJ databases">
        <title>Genome insight into feeding habits of ladybird beetles.</title>
        <authorList>
            <person name="Li H.-S."/>
            <person name="Huang Y.-H."/>
            <person name="Pang H."/>
        </authorList>
    </citation>
    <scope>NUCLEOTIDE SEQUENCE [LARGE SCALE GENOMIC DNA]</scope>
    <source>
        <strain evidence="4">SYSU_2023b</strain>
        <tissue evidence="4">Whole body</tissue>
    </source>
</reference>
<evidence type="ECO:0000256" key="2">
    <source>
        <dbReference type="ARBA" id="ARBA00023043"/>
    </source>
</evidence>
<sequence length="370" mass="42686">MVYYPIEESLRHLFSEATELHMAAYFGDTLRARKLLHDGADVNSVDKNGSTPLHLASMMVYYQTVTIKAILEYKPQINLQDNYNQTPLNILVARARYNIRLLKLYLKGGADPNVADIYGHTSLHHMVMFPLANKAVWLRCIKSMISHEADVNSTDVKGNTALHIATKRGSVKVVDLLLEHHANINMKNLENFTPIEIAFTRKAPGVLKSLGKHLLVQYSLNMEVNKEPVKTILEMERFKEFWKKCNDELDQLKSDKIGETEYSYFHMMTLPTNRMSKIFCNEDTATAVIYYKTKRFKIYGRHLYNCLTKAMIRNYSVTIGTQFFKHKWPWMPEIIIDKITSFLSNEELDNLAKVVKMDTSHLTLMAALKI</sequence>
<dbReference type="InterPro" id="IPR002110">
    <property type="entry name" value="Ankyrin_rpt"/>
</dbReference>
<keyword evidence="5" id="KW-1185">Reference proteome</keyword>
<accession>A0AAW1TYQ1</accession>
<feature type="repeat" description="ANK" evidence="3">
    <location>
        <begin position="15"/>
        <end position="47"/>
    </location>
</feature>
<dbReference type="SUPFAM" id="SSF48403">
    <property type="entry name" value="Ankyrin repeat"/>
    <property type="match status" value="1"/>
</dbReference>
<dbReference type="EMBL" id="JARQZJ010000021">
    <property type="protein sequence ID" value="KAK9873489.1"/>
    <property type="molecule type" value="Genomic_DNA"/>
</dbReference>
<feature type="repeat" description="ANK" evidence="3">
    <location>
        <begin position="83"/>
        <end position="117"/>
    </location>
</feature>
<dbReference type="PANTHER" id="PTHR24198:SF165">
    <property type="entry name" value="ANKYRIN REPEAT-CONTAINING PROTEIN-RELATED"/>
    <property type="match status" value="1"/>
</dbReference>
<proteinExistence type="predicted"/>
<protein>
    <submittedName>
        <fullName evidence="4">Uncharacterized protein</fullName>
    </submittedName>
</protein>
<dbReference type="PROSITE" id="PS50088">
    <property type="entry name" value="ANK_REPEAT"/>
    <property type="match status" value="4"/>
</dbReference>
<dbReference type="Gene3D" id="1.25.40.20">
    <property type="entry name" value="Ankyrin repeat-containing domain"/>
    <property type="match status" value="1"/>
</dbReference>
<dbReference type="PANTHER" id="PTHR24198">
    <property type="entry name" value="ANKYRIN REPEAT AND PROTEIN KINASE DOMAIN-CONTAINING PROTEIN"/>
    <property type="match status" value="1"/>
</dbReference>
<keyword evidence="2 3" id="KW-0040">ANK repeat</keyword>
<dbReference type="Pfam" id="PF13637">
    <property type="entry name" value="Ank_4"/>
    <property type="match status" value="1"/>
</dbReference>
<dbReference type="InterPro" id="IPR036770">
    <property type="entry name" value="Ankyrin_rpt-contain_sf"/>
</dbReference>
<comment type="caution">
    <text evidence="4">The sequence shown here is derived from an EMBL/GenBank/DDBJ whole genome shotgun (WGS) entry which is preliminary data.</text>
</comment>
<gene>
    <name evidence="4" type="ORF">WA026_022901</name>
</gene>
<dbReference type="AlphaFoldDB" id="A0AAW1TYQ1"/>
<organism evidence="4 5">
    <name type="scientific">Henosepilachna vigintioctopunctata</name>
    <dbReference type="NCBI Taxonomy" id="420089"/>
    <lineage>
        <taxon>Eukaryota</taxon>
        <taxon>Metazoa</taxon>
        <taxon>Ecdysozoa</taxon>
        <taxon>Arthropoda</taxon>
        <taxon>Hexapoda</taxon>
        <taxon>Insecta</taxon>
        <taxon>Pterygota</taxon>
        <taxon>Neoptera</taxon>
        <taxon>Endopterygota</taxon>
        <taxon>Coleoptera</taxon>
        <taxon>Polyphaga</taxon>
        <taxon>Cucujiformia</taxon>
        <taxon>Coccinelloidea</taxon>
        <taxon>Coccinellidae</taxon>
        <taxon>Epilachninae</taxon>
        <taxon>Epilachnini</taxon>
        <taxon>Henosepilachna</taxon>
    </lineage>
</organism>
<dbReference type="PROSITE" id="PS50297">
    <property type="entry name" value="ANK_REP_REGION"/>
    <property type="match status" value="3"/>
</dbReference>
<dbReference type="Pfam" id="PF12796">
    <property type="entry name" value="Ank_2"/>
    <property type="match status" value="1"/>
</dbReference>
<feature type="repeat" description="ANK" evidence="3">
    <location>
        <begin position="157"/>
        <end position="189"/>
    </location>
</feature>